<keyword evidence="4" id="KW-0472">Membrane</keyword>
<comment type="subcellular location">
    <subcellularLocation>
        <location evidence="1">Membrane</location>
        <topology evidence="1">Single-pass membrane protein</topology>
    </subcellularLocation>
</comment>
<accession>A0A8J6P0X2</accession>
<dbReference type="GO" id="GO:0009306">
    <property type="term" value="P:protein secretion"/>
    <property type="evidence" value="ECO:0007669"/>
    <property type="project" value="InterPro"/>
</dbReference>
<name>A0A8J6P0X2_9BACT</name>
<dbReference type="InterPro" id="IPR008023">
    <property type="entry name" value="DUF748"/>
</dbReference>
<organism evidence="6 7">
    <name type="scientific">Candidatus Desulfatibia vada</name>
    <dbReference type="NCBI Taxonomy" id="2841696"/>
    <lineage>
        <taxon>Bacteria</taxon>
        <taxon>Pseudomonadati</taxon>
        <taxon>Thermodesulfobacteriota</taxon>
        <taxon>Desulfobacteria</taxon>
        <taxon>Desulfobacterales</taxon>
        <taxon>Desulfobacterales incertae sedis</taxon>
        <taxon>Candidatus Desulfatibia</taxon>
    </lineage>
</organism>
<dbReference type="Pfam" id="PF05359">
    <property type="entry name" value="DUF748"/>
    <property type="match status" value="1"/>
</dbReference>
<protein>
    <submittedName>
        <fullName evidence="6">Translocation/assembly module TamB domain-containing protein</fullName>
    </submittedName>
</protein>
<sequence length="1293" mass="140815">MKRVKVLGKIAAAILLSVIVIVAAIAAYLNTGHARRLILDRINGAIPGAVTLENIRFSLLAGSVDLHNPVILNPSGEKLAGCTRLYADIEWTALLHQTLAVTDLLIEYPWAKLRLDTSGRLNLMQALLPPKSDPVKTPPRPALPAGILGAVVKSARISNGRLQFTADRQQAHLELKEIDLKANADILKKTGQLKLSTRSGEFQSPRFKTTLDLLKVATTFDNNRLDPLTAELRTSLGSIVVTGRIDRLAETPVADLALNLMVDLAALKSAAGFEKAFGGLITAGGTVRGSMGNPQLNLHGDYNGGSLAGLRVDRAKMGMQLKDRIIRINELSAQAASGSLHLTATADLATAFAEGFLSPHRDLDAVSYQLQLKSQAMNLARLTAAGDKINGTLNATLDLKGRGVQPNMLSAQSSLDLSADKFSLATKEAAADIRLHARIALEKGTAIIKTLSTDIGNIRIEGQGQLELESKTVDARLTVDAPDLKHNLSPLGIFDAGGALHVDARLSGSVSKPYFEAAVQGSSLTFNAYRLGNLTARLDWHDGSLRMDPLTLQNRSSALDLTGSVRLLTPGTRNVLADPLVDIRINAPRLVIEDFMNRFKGKFSLAAQLKGPLTRPQGMITAAGENLAFNAVNIATATLELLLEDEKVKISSLQIGLTPQDTISGSGWIAYDTRFGLRLASQGVDLTRIAWLRQHQMVEGTCVFAITGRGRLDDPEVEGNFTVKNVKLNQTPLDDFQLRVNVRNMLARISGNLDFTFDGTYDVRQKDFTLNVACRRTDLAPYFSLLGRKDFRGRLTGTLNAAGNARALARISGTADLADLELFFYDKQLFRTSGANITFKDQTLQIQGMHLVLLEDGFLDLQGHASYSGPLNFQAAGQIPLSVLRPFSQDLSDLSGRLAVKARIGGTKTSPTANIDIGLEQVGLTIPVLTQRLQNLSGRLHITQNQIQIDDVTAQLDTGRLQLAGRIELANFRPRSVSADFKARTLPVRIPEMMDLLVDADLNIAGTTDKSGIQGEVVILEGLYYKDFKLNLLETITKKQRAQPTPPQISSRPLLKNMSLDVALNARSPFRVENNVARLEIQPDLRLGGRLEAPVIVGRANITKGFVRYSKKKFDITRGVVDFSNPYKTEPNVDIESQTRVRSWDVFLAISGTPDQLLFSLRSDPAEEDNDILSLLLVGRTSRELISNEKGVSQSTERILADMVAATFGEDIKHATGLDIFELSGSGSDNVKLSLGKELSRRMTVKYEAGAKAGQMIQLAIAEYKLLENVVVNGFQDIRGFFGGEFQFQMDFW</sequence>
<evidence type="ECO:0000313" key="6">
    <source>
        <dbReference type="EMBL" id="MBC8430877.1"/>
    </source>
</evidence>
<evidence type="ECO:0000256" key="3">
    <source>
        <dbReference type="ARBA" id="ARBA00022989"/>
    </source>
</evidence>
<keyword evidence="3" id="KW-1133">Transmembrane helix</keyword>
<dbReference type="GO" id="GO:0005886">
    <property type="term" value="C:plasma membrane"/>
    <property type="evidence" value="ECO:0007669"/>
    <property type="project" value="InterPro"/>
</dbReference>
<reference evidence="6 7" key="1">
    <citation type="submission" date="2020-08" db="EMBL/GenBank/DDBJ databases">
        <title>Bridging the membrane lipid divide: bacteria of the FCB group superphylum have the potential to synthesize archaeal ether lipids.</title>
        <authorList>
            <person name="Villanueva L."/>
            <person name="Von Meijenfeldt F.A.B."/>
            <person name="Westbye A.B."/>
            <person name="Yadav S."/>
            <person name="Hopmans E.C."/>
            <person name="Dutilh B.E."/>
            <person name="Sinninghe Damste J.S."/>
        </authorList>
    </citation>
    <scope>NUCLEOTIDE SEQUENCE [LARGE SCALE GENOMIC DNA]</scope>
    <source>
        <strain evidence="6">NIOZ-UU17</strain>
    </source>
</reference>
<evidence type="ECO:0000256" key="2">
    <source>
        <dbReference type="ARBA" id="ARBA00022692"/>
    </source>
</evidence>
<dbReference type="EMBL" id="JACNIG010000091">
    <property type="protein sequence ID" value="MBC8430877.1"/>
    <property type="molecule type" value="Genomic_DNA"/>
</dbReference>
<evidence type="ECO:0000259" key="5">
    <source>
        <dbReference type="Pfam" id="PF04357"/>
    </source>
</evidence>
<evidence type="ECO:0000256" key="4">
    <source>
        <dbReference type="ARBA" id="ARBA00023136"/>
    </source>
</evidence>
<dbReference type="Pfam" id="PF04357">
    <property type="entry name" value="TamB"/>
    <property type="match status" value="1"/>
</dbReference>
<evidence type="ECO:0000256" key="1">
    <source>
        <dbReference type="ARBA" id="ARBA00004167"/>
    </source>
</evidence>
<dbReference type="PANTHER" id="PTHR36985:SF1">
    <property type="entry name" value="TRANSLOCATION AND ASSEMBLY MODULE SUBUNIT TAMB"/>
    <property type="match status" value="1"/>
</dbReference>
<comment type="caution">
    <text evidence="6">The sequence shown here is derived from an EMBL/GenBank/DDBJ whole genome shotgun (WGS) entry which is preliminary data.</text>
</comment>
<keyword evidence="2" id="KW-0812">Transmembrane</keyword>
<dbReference type="PANTHER" id="PTHR36985">
    <property type="entry name" value="TRANSLOCATION AND ASSEMBLY MODULE SUBUNIT TAMB"/>
    <property type="match status" value="1"/>
</dbReference>
<dbReference type="InterPro" id="IPR007452">
    <property type="entry name" value="TamB_C"/>
</dbReference>
<proteinExistence type="predicted"/>
<evidence type="ECO:0000313" key="7">
    <source>
        <dbReference type="Proteomes" id="UP000605201"/>
    </source>
</evidence>
<feature type="domain" description="Translocation and assembly module TamB C-terminal" evidence="5">
    <location>
        <begin position="952"/>
        <end position="1277"/>
    </location>
</feature>
<gene>
    <name evidence="6" type="ORF">H8D96_03055</name>
</gene>
<dbReference type="Proteomes" id="UP000605201">
    <property type="component" value="Unassembled WGS sequence"/>
</dbReference>